<dbReference type="InterPro" id="IPR036610">
    <property type="entry name" value="PEBP-like_sf"/>
</dbReference>
<dbReference type="EnsemblPlants" id="EMT03780">
    <property type="protein sequence ID" value="EMT03780"/>
    <property type="gene ID" value="F775_20562"/>
</dbReference>
<dbReference type="Gene3D" id="3.90.280.10">
    <property type="entry name" value="PEBP-like"/>
    <property type="match status" value="1"/>
</dbReference>
<protein>
    <submittedName>
        <fullName evidence="1">Uncharacterized protein</fullName>
    </submittedName>
</protein>
<reference evidence="1" key="1">
    <citation type="submission" date="2015-06" db="UniProtKB">
        <authorList>
            <consortium name="EnsemblPlants"/>
        </authorList>
    </citation>
    <scope>IDENTIFICATION</scope>
</reference>
<evidence type="ECO:0000313" key="1">
    <source>
        <dbReference type="EnsemblPlants" id="EMT03780"/>
    </source>
</evidence>
<proteinExistence type="predicted"/>
<name>M8APY1_AEGTA</name>
<dbReference type="PANTHER" id="PTHR11362:SF135">
    <property type="entry name" value="FLOWERING LOCUS T-LIKE PROTEIN"/>
    <property type="match status" value="1"/>
</dbReference>
<dbReference type="SUPFAM" id="SSF49777">
    <property type="entry name" value="PEBP-like"/>
    <property type="match status" value="1"/>
</dbReference>
<dbReference type="InterPro" id="IPR008914">
    <property type="entry name" value="PEBP"/>
</dbReference>
<accession>M8APY1</accession>
<dbReference type="CDD" id="cd00866">
    <property type="entry name" value="PEBP_euk"/>
    <property type="match status" value="1"/>
</dbReference>
<sequence length="258" mass="28676">MAAIAVGWQAGRQPEADDIPNEEWEEQFREAQANAAYNLQLLKEQQQAQEQIAAGRTVAPDADEVEQAALLESYPSAHDISLDHKRSRDPLIIGRIVGDVIDYFDASARLRVSYGNREMTVGSELRPSQVANQPTMHITGRGGSLYTLVMVDPDAPRPSDPSEREYLHWLVTDIPEGGDVGRGTEVVAYEKPQPTAGIHRFVFVVFRQAAREDIAAPGWRSNFITRDLAECYSLGAPVAAAYFNCQREGSCGGRRWYR</sequence>
<dbReference type="Pfam" id="PF01161">
    <property type="entry name" value="PBP"/>
    <property type="match status" value="1"/>
</dbReference>
<organism evidence="1">
    <name type="scientific">Aegilops tauschii</name>
    <name type="common">Tausch's goatgrass</name>
    <name type="synonym">Aegilops squarrosa</name>
    <dbReference type="NCBI Taxonomy" id="37682"/>
    <lineage>
        <taxon>Eukaryota</taxon>
        <taxon>Viridiplantae</taxon>
        <taxon>Streptophyta</taxon>
        <taxon>Embryophyta</taxon>
        <taxon>Tracheophyta</taxon>
        <taxon>Spermatophyta</taxon>
        <taxon>Magnoliopsida</taxon>
        <taxon>Liliopsida</taxon>
        <taxon>Poales</taxon>
        <taxon>Poaceae</taxon>
        <taxon>BOP clade</taxon>
        <taxon>Pooideae</taxon>
        <taxon>Triticodae</taxon>
        <taxon>Triticeae</taxon>
        <taxon>Triticinae</taxon>
        <taxon>Aegilops</taxon>
    </lineage>
</organism>
<dbReference type="AlphaFoldDB" id="M8APY1"/>
<dbReference type="PANTHER" id="PTHR11362">
    <property type="entry name" value="PHOSPHATIDYLETHANOLAMINE-BINDING PROTEIN"/>
    <property type="match status" value="1"/>
</dbReference>
<dbReference type="InterPro" id="IPR035810">
    <property type="entry name" value="PEBP_euk"/>
</dbReference>